<comment type="caution">
    <text evidence="1">The sequence shown here is derived from an EMBL/GenBank/DDBJ whole genome shotgun (WGS) entry which is preliminary data.</text>
</comment>
<dbReference type="Proteomes" id="UP001216709">
    <property type="component" value="Unassembled WGS sequence"/>
</dbReference>
<dbReference type="AlphaFoldDB" id="A0AAW6KF10"/>
<gene>
    <name evidence="1" type="ORF">PVN32_20155</name>
</gene>
<name>A0AAW6KF10_9BACI</name>
<organism evidence="1 2">
    <name type="scientific">Bacillus paralicheniformis</name>
    <dbReference type="NCBI Taxonomy" id="1648923"/>
    <lineage>
        <taxon>Bacteria</taxon>
        <taxon>Bacillati</taxon>
        <taxon>Bacillota</taxon>
        <taxon>Bacilli</taxon>
        <taxon>Bacillales</taxon>
        <taxon>Bacillaceae</taxon>
        <taxon>Bacillus</taxon>
    </lineage>
</organism>
<evidence type="ECO:0000313" key="1">
    <source>
        <dbReference type="EMBL" id="MDE1454465.1"/>
    </source>
</evidence>
<sequence length="48" mass="5640">HSKFGKSTLLTYAPFDRLHAIVTSQALDEEYHEYCKERNIEIHLAKHV</sequence>
<accession>A0AAW6KF10</accession>
<reference evidence="1" key="1">
    <citation type="submission" date="2022-12" db="EMBL/GenBank/DDBJ databases">
        <title>Draft Genome Sequences of Bacillus licheniformis and Bacillus paralicheniformis strains isolated from Irish skim milk powders.</title>
        <authorList>
            <person name="Lourenco A."/>
            <person name="Li F."/>
            <person name="Geraldine D."/>
            <person name="Tobin J.T."/>
            <person name="Butler F."/>
            <person name="Jordan K."/>
            <person name="Obrien T."/>
        </authorList>
    </citation>
    <scope>NUCLEOTIDE SEQUENCE</scope>
    <source>
        <strain evidence="1">3370</strain>
    </source>
</reference>
<protein>
    <submittedName>
        <fullName evidence="1">DeoR/GlpR transcriptional regulator</fullName>
    </submittedName>
</protein>
<dbReference type="EMBL" id="JARAFO010000129">
    <property type="protein sequence ID" value="MDE1454465.1"/>
    <property type="molecule type" value="Genomic_DNA"/>
</dbReference>
<proteinExistence type="predicted"/>
<feature type="non-terminal residue" evidence="1">
    <location>
        <position position="1"/>
    </location>
</feature>
<evidence type="ECO:0000313" key="2">
    <source>
        <dbReference type="Proteomes" id="UP001216709"/>
    </source>
</evidence>